<dbReference type="Gene3D" id="3.30.1490.270">
    <property type="match status" value="1"/>
</dbReference>
<keyword evidence="4" id="KW-1185">Reference proteome</keyword>
<dbReference type="Gene3D" id="3.40.50.11290">
    <property type="match status" value="1"/>
</dbReference>
<dbReference type="AlphaFoldDB" id="A0A3P3VU08"/>
<dbReference type="SUPFAM" id="SSF56059">
    <property type="entry name" value="Glutathione synthetase ATP-binding domain-like"/>
    <property type="match status" value="1"/>
</dbReference>
<name>A0A3P3VU08_9MICO</name>
<dbReference type="InterPro" id="IPR025841">
    <property type="entry name" value="CP_ATPgrasp_2"/>
</dbReference>
<dbReference type="Pfam" id="PF04168">
    <property type="entry name" value="Alpha-E"/>
    <property type="match status" value="1"/>
</dbReference>
<organism evidence="3 4">
    <name type="scientific">Gulosibacter macacae</name>
    <dbReference type="NCBI Taxonomy" id="2488791"/>
    <lineage>
        <taxon>Bacteria</taxon>
        <taxon>Bacillati</taxon>
        <taxon>Actinomycetota</taxon>
        <taxon>Actinomycetes</taxon>
        <taxon>Micrococcales</taxon>
        <taxon>Microbacteriaceae</taxon>
        <taxon>Gulosibacter</taxon>
    </lineage>
</organism>
<dbReference type="InterPro" id="IPR051680">
    <property type="entry name" value="ATP-dep_Glu-Cys_Ligase-2"/>
</dbReference>
<dbReference type="Pfam" id="PF14403">
    <property type="entry name" value="CP_ATPgrasp_2"/>
    <property type="match status" value="1"/>
</dbReference>
<evidence type="ECO:0000259" key="1">
    <source>
        <dbReference type="Pfam" id="PF04168"/>
    </source>
</evidence>
<feature type="domain" description="DUF403" evidence="1">
    <location>
        <begin position="521"/>
        <end position="824"/>
    </location>
</feature>
<dbReference type="PANTHER" id="PTHR34595:SF2">
    <property type="entry name" value="BLR2978 PROTEIN"/>
    <property type="match status" value="1"/>
</dbReference>
<reference evidence="3 4" key="1">
    <citation type="submission" date="2018-11" db="EMBL/GenBank/DDBJ databases">
        <title>YIM 102482-1 draft genome.</title>
        <authorList>
            <person name="Li G."/>
            <person name="Jiang Y."/>
        </authorList>
    </citation>
    <scope>NUCLEOTIDE SEQUENCE [LARGE SCALE GENOMIC DNA]</scope>
    <source>
        <strain evidence="3 4">YIM 102482-1</strain>
    </source>
</reference>
<sequence length="848" mass="93249">MSTAAELHQTRADEFLGNYLAEIADRPGIDEMVEAGAFRTSQRELIESVIGAGHSGLARARRRAEHFIHDDGVTYGTALSDESPGPWRIDPLPVIIAGDEWTSIERGLAQRNELLRRIFDDVYGEQRLLRSRKIPAEVVLGHHGYVRQAAGIPQASKHLILSATDLGRDGNGDWVVIDDRLQAPSGAGYAMATRRIVAQLLPRVHRMVDLAKLRGFFHTMTAAVLAVAPETDGEPRSVLLSPGHASETAFDQAFMASLLGFPLVEADDLVVQSGRVWLRASHGLVPVDAVMRRVDETWVDPLDLRGNSRLGVPGVLETVRQQHTAVLNPIGAGVLENPGIVPLLPELCREILGEEPLLPSAETWWCGDDTGRSHVLANLEQLLLKPIHRTTIPHTIPGWELSSTEREELRQRIEAEPWAWTGQRPLTLSSAPVVTDTGVEARRFVLRTFGVRLADEHVLMPGGLGRVGATRDTTHITNASGALAKDVWIVGGSENLGLPVLELVGERRRPVREALGFEITPRGADNLYWFGRYSERTDATVRFLAVANDLANDHGAHPDTPGGAALARILEAVSRTLGVRRLDENETAVSYLRKLVDDRRTPGTVGASVIRLELAAQYVRELLSGDTWPVLASLERAVDGVPGDDDELQPIFDELLGPLLSLQGIVAHGLYRDASWAFVDAGIRMERAQFTLGLLRSTLSDAQSPVTEYLVSEAVLGIGDSTMTNRRRIAAGQGPRGQVESTLDLLLTEPDNPRSVMFQIVRIARNLSRIGDEQLAARMHALGETLAAADVDQLTDRRSLLITLLDETRSELQAISDEISRRHFTRQAPQSTFQQRWYADEREEGWSI</sequence>
<evidence type="ECO:0000313" key="3">
    <source>
        <dbReference type="EMBL" id="RRJ85807.1"/>
    </source>
</evidence>
<dbReference type="PANTHER" id="PTHR34595">
    <property type="entry name" value="BLR5612 PROTEIN"/>
    <property type="match status" value="1"/>
</dbReference>
<dbReference type="Proteomes" id="UP000274391">
    <property type="component" value="Unassembled WGS sequence"/>
</dbReference>
<proteinExistence type="predicted"/>
<evidence type="ECO:0000259" key="2">
    <source>
        <dbReference type="Pfam" id="PF14403"/>
    </source>
</evidence>
<dbReference type="OrthoDB" id="9803842at2"/>
<dbReference type="InterPro" id="IPR007296">
    <property type="entry name" value="DUF403"/>
</dbReference>
<accession>A0A3P3VU08</accession>
<protein>
    <submittedName>
        <fullName evidence="3">Uncharacterized protein</fullName>
    </submittedName>
</protein>
<feature type="domain" description="Circularly permuted ATP-grasp type 2" evidence="2">
    <location>
        <begin position="93"/>
        <end position="467"/>
    </location>
</feature>
<dbReference type="EMBL" id="RQVS01000017">
    <property type="protein sequence ID" value="RRJ85807.1"/>
    <property type="molecule type" value="Genomic_DNA"/>
</dbReference>
<gene>
    <name evidence="3" type="ORF">EG850_11665</name>
</gene>
<evidence type="ECO:0000313" key="4">
    <source>
        <dbReference type="Proteomes" id="UP000274391"/>
    </source>
</evidence>
<dbReference type="RefSeq" id="WP_124973672.1">
    <property type="nucleotide sequence ID" value="NZ_RQVS01000017.1"/>
</dbReference>
<comment type="caution">
    <text evidence="3">The sequence shown here is derived from an EMBL/GenBank/DDBJ whole genome shotgun (WGS) entry which is preliminary data.</text>
</comment>